<keyword evidence="5 6" id="KW-0472">Membrane</keyword>
<keyword evidence="2 6" id="KW-1003">Cell membrane</keyword>
<dbReference type="InterPro" id="IPR052536">
    <property type="entry name" value="ABC-4_Integral_Memb_Prot"/>
</dbReference>
<evidence type="ECO:0000256" key="3">
    <source>
        <dbReference type="ARBA" id="ARBA00022692"/>
    </source>
</evidence>
<feature type="transmembrane region" description="Helical" evidence="6">
    <location>
        <begin position="152"/>
        <end position="174"/>
    </location>
</feature>
<dbReference type="Pfam" id="PF02687">
    <property type="entry name" value="FtsX"/>
    <property type="match status" value="1"/>
</dbReference>
<feature type="transmembrane region" description="Helical" evidence="6">
    <location>
        <begin position="612"/>
        <end position="633"/>
    </location>
</feature>
<evidence type="ECO:0000256" key="6">
    <source>
        <dbReference type="PIRNR" id="PIRNR018968"/>
    </source>
</evidence>
<reference evidence="8 9" key="1">
    <citation type="submission" date="2020-08" db="EMBL/GenBank/DDBJ databases">
        <title>A Genomic Blueprint of the Chicken Gut Microbiome.</title>
        <authorList>
            <person name="Gilroy R."/>
            <person name="Ravi A."/>
            <person name="Getino M."/>
            <person name="Pursley I."/>
            <person name="Horton D.L."/>
            <person name="Alikhan N.-F."/>
            <person name="Baker D."/>
            <person name="Gharbi K."/>
            <person name="Hall N."/>
            <person name="Watson M."/>
            <person name="Adriaenssens E.M."/>
            <person name="Foster-Nyarko E."/>
            <person name="Jarju S."/>
            <person name="Secka A."/>
            <person name="Antonio M."/>
            <person name="Oren A."/>
            <person name="Chaudhuri R."/>
            <person name="La Ragione R.M."/>
            <person name="Hildebrand F."/>
            <person name="Pallen M.J."/>
        </authorList>
    </citation>
    <scope>NUCLEOTIDE SEQUENCE [LARGE SCALE GENOMIC DNA]</scope>
    <source>
        <strain evidence="8 9">Sa1YVA6</strain>
    </source>
</reference>
<organism evidence="8 9">
    <name type="scientific">Solibacillus merdavium</name>
    <dbReference type="NCBI Taxonomy" id="2762218"/>
    <lineage>
        <taxon>Bacteria</taxon>
        <taxon>Bacillati</taxon>
        <taxon>Bacillota</taxon>
        <taxon>Bacilli</taxon>
        <taxon>Bacillales</taxon>
        <taxon>Caryophanaceae</taxon>
        <taxon>Solibacillus</taxon>
    </lineage>
</organism>
<evidence type="ECO:0000313" key="9">
    <source>
        <dbReference type="Proteomes" id="UP000600565"/>
    </source>
</evidence>
<feature type="transmembrane region" description="Helical" evidence="6">
    <location>
        <begin position="103"/>
        <end position="126"/>
    </location>
</feature>
<dbReference type="PANTHER" id="PTHR46795">
    <property type="entry name" value="ABC TRANSPORTER PERMEASE-RELATED-RELATED"/>
    <property type="match status" value="1"/>
</dbReference>
<protein>
    <submittedName>
        <fullName evidence="8">ABC transporter permease</fullName>
    </submittedName>
</protein>
<dbReference type="InterPro" id="IPR027022">
    <property type="entry name" value="ABC_permease_BceB-typ"/>
</dbReference>
<feature type="transmembrane region" description="Helical" evidence="6">
    <location>
        <begin position="20"/>
        <end position="40"/>
    </location>
</feature>
<evidence type="ECO:0000256" key="1">
    <source>
        <dbReference type="ARBA" id="ARBA00004651"/>
    </source>
</evidence>
<name>A0ABR8XPM7_9BACL</name>
<accession>A0ABR8XPM7</accession>
<keyword evidence="4 6" id="KW-1133">Transmembrane helix</keyword>
<comment type="subcellular location">
    <subcellularLocation>
        <location evidence="1 6">Cell membrane</location>
        <topology evidence="1 6">Multi-pass membrane protein</topology>
    </subcellularLocation>
</comment>
<feature type="transmembrane region" description="Helical" evidence="6">
    <location>
        <begin position="520"/>
        <end position="544"/>
    </location>
</feature>
<evidence type="ECO:0000256" key="2">
    <source>
        <dbReference type="ARBA" id="ARBA00022475"/>
    </source>
</evidence>
<dbReference type="PANTHER" id="PTHR46795:SF1">
    <property type="entry name" value="ABC TRANSPORTER PERMEASE PROTEIN"/>
    <property type="match status" value="1"/>
</dbReference>
<keyword evidence="9" id="KW-1185">Reference proteome</keyword>
<feature type="transmembrane region" description="Helical" evidence="6">
    <location>
        <begin position="578"/>
        <end position="600"/>
    </location>
</feature>
<dbReference type="InterPro" id="IPR003838">
    <property type="entry name" value="ABC3_permease_C"/>
</dbReference>
<feature type="domain" description="ABC3 transporter permease C-terminal" evidence="7">
    <location>
        <begin position="62"/>
        <end position="172"/>
    </location>
</feature>
<evidence type="ECO:0000313" key="8">
    <source>
        <dbReference type="EMBL" id="MBD8033890.1"/>
    </source>
</evidence>
<sequence>MTFLQFAYRNVFRNFRNYAAFFMASFFSVFVFFIYSMLMFHPEIESGFLGEVSIAGMVVAEIILVLFSWFFIFYSMRAFLEARSKEFAILLQLGMDRNQLGKLIIIETMTIGIFSCISGIIFGYAFSKFFFMIVREILNLTALPLYLSWEPFVLTLFVYLSAFIVISTISIMFTPDIKIRNLIRGPKFVDVVATYSKRSAILGIVLILCGYSLALITTKSSIFTYTLLIPIFVTFGTYYFFTDTTLFIIDSLKNRKLFYWKRARMLAIAEQVHILRVNSRMFFIVTLVSTLAFLTVGVLSAMSSYTSQYDKLNPIGLIYKGEMDNPFETAHILSIIDELEDSGISYQMTRFTVVRQTSTYTSNPVEVFRETDINHLLFSYKYPLVSLTSGEAMFIPYSEDSIETLEEKVVETVLKENNINLTIDSVYPKMFFPTAIISSNAIIISDEDFTRLVHDFEMTPVVEPGYHLFTFDIPNWTETDKIGLGIQQMVARDYILNSEYTLPFYFENAGLNYSYILATYSLLTLVGILVVAVFLLASGSFVYFKIYANLDREKKQFDMLIKVGLSDKELKRLITRNLVIQFFLPWGLAFIHSAFAFYVVQTVLNDVMNLSIVKEVVFSFTLFAIIQVVYFYLIRWRYLSHVRG</sequence>
<feature type="transmembrane region" description="Helical" evidence="6">
    <location>
        <begin position="52"/>
        <end position="74"/>
    </location>
</feature>
<evidence type="ECO:0000256" key="4">
    <source>
        <dbReference type="ARBA" id="ARBA00022989"/>
    </source>
</evidence>
<keyword evidence="3 6" id="KW-0812">Transmembrane</keyword>
<dbReference type="RefSeq" id="WP_191704406.1">
    <property type="nucleotide sequence ID" value="NZ_JACSPW010000011.1"/>
</dbReference>
<feature type="transmembrane region" description="Helical" evidence="6">
    <location>
        <begin position="281"/>
        <end position="302"/>
    </location>
</feature>
<dbReference type="EMBL" id="JACSPW010000011">
    <property type="protein sequence ID" value="MBD8033890.1"/>
    <property type="molecule type" value="Genomic_DNA"/>
</dbReference>
<comment type="caution">
    <text evidence="8">The sequence shown here is derived from an EMBL/GenBank/DDBJ whole genome shotgun (WGS) entry which is preliminary data.</text>
</comment>
<keyword evidence="6" id="KW-0813">Transport</keyword>
<evidence type="ECO:0000256" key="5">
    <source>
        <dbReference type="ARBA" id="ARBA00023136"/>
    </source>
</evidence>
<dbReference type="PIRSF" id="PIRSF018968">
    <property type="entry name" value="ABC_permease_BceB"/>
    <property type="match status" value="1"/>
</dbReference>
<feature type="transmembrane region" description="Helical" evidence="6">
    <location>
        <begin position="222"/>
        <end position="241"/>
    </location>
</feature>
<gene>
    <name evidence="8" type="ORF">H9632_12540</name>
</gene>
<dbReference type="Proteomes" id="UP000600565">
    <property type="component" value="Unassembled WGS sequence"/>
</dbReference>
<feature type="transmembrane region" description="Helical" evidence="6">
    <location>
        <begin position="195"/>
        <end position="216"/>
    </location>
</feature>
<proteinExistence type="inferred from homology"/>
<evidence type="ECO:0000259" key="7">
    <source>
        <dbReference type="Pfam" id="PF02687"/>
    </source>
</evidence>
<comment type="similarity">
    <text evidence="6">Belongs to the ABC-4 integral membrane protein family.</text>
</comment>